<sequence length="266" mass="32128">MRYTNKDDYEWVVGMIDGDGYVDLERTKKGNHFYYRPVLAITQKEIKLLYKIKKILIVGRISKRKDGYYHYRVRSRKLFEEYLIPIFDKYPFLSNKRIQFKLIVRSLKVLKNYSSKDGEKQQCLDKLIRKARLRKISNTKLISQAWFVEFFDSEGCISISRTKGTFYQYRFTIKITQSAIHYSLLRSIKDLLKIGDIYKERFSENQKIYYWGVTNRKKLNKLIDLFNKYPLKSEKPIKWIKFLKLLRIPPTSEKAKQRIHRLLLSF</sequence>
<dbReference type="InterPro" id="IPR027434">
    <property type="entry name" value="Homing_endonucl"/>
</dbReference>
<dbReference type="Gene3D" id="3.10.28.10">
    <property type="entry name" value="Homing endonucleases"/>
    <property type="match status" value="2"/>
</dbReference>
<gene>
    <name evidence="2" type="primary">orf266</name>
</gene>
<dbReference type="PANTHER" id="PTHR36181:SF2">
    <property type="entry name" value="INTRON-ENCODED ENDONUCLEASE AI3-RELATED"/>
    <property type="match status" value="1"/>
</dbReference>
<dbReference type="InterPro" id="IPR004860">
    <property type="entry name" value="LAGLIDADG_dom"/>
</dbReference>
<organism evidence="2">
    <name type="scientific">Caulerpa manorensis</name>
    <dbReference type="NCBI Taxonomy" id="717648"/>
    <lineage>
        <taxon>Eukaryota</taxon>
        <taxon>Viridiplantae</taxon>
        <taxon>Chlorophyta</taxon>
        <taxon>core chlorophytes</taxon>
        <taxon>Ulvophyceae</taxon>
        <taxon>TCBD clade</taxon>
        <taxon>Bryopsidales</taxon>
        <taxon>Halimedineae</taxon>
        <taxon>Caulerpaceae</taxon>
        <taxon>Caulerpa</taxon>
    </lineage>
</organism>
<dbReference type="EMBL" id="KY819068">
    <property type="protein sequence ID" value="ARO74474.1"/>
    <property type="molecule type" value="Genomic_DNA"/>
</dbReference>
<keyword evidence="2" id="KW-0150">Chloroplast</keyword>
<dbReference type="GO" id="GO:0004519">
    <property type="term" value="F:endonuclease activity"/>
    <property type="evidence" value="ECO:0007669"/>
    <property type="project" value="InterPro"/>
</dbReference>
<evidence type="ECO:0000313" key="2">
    <source>
        <dbReference type="EMBL" id="ARO74474.1"/>
    </source>
</evidence>
<dbReference type="GeneID" id="36489808"/>
<dbReference type="SUPFAM" id="SSF55608">
    <property type="entry name" value="Homing endonucleases"/>
    <property type="match status" value="2"/>
</dbReference>
<proteinExistence type="predicted"/>
<name>A0A2P0QI81_9CHLO</name>
<reference evidence="2" key="1">
    <citation type="submission" date="2017-03" db="EMBL/GenBank/DDBJ databases">
        <title>Chloroplast genome evolution in siphonous green algae.</title>
        <authorList>
            <person name="Cremen M.C."/>
            <person name="Marcelino V.R."/>
            <person name="Verbruggen H."/>
        </authorList>
    </citation>
    <scope>NUCLEOTIDE SEQUENCE</scope>
</reference>
<dbReference type="InterPro" id="IPR051289">
    <property type="entry name" value="LAGLIDADG_Endonuclease"/>
</dbReference>
<accession>A0A2P0QI81</accession>
<dbReference type="PANTHER" id="PTHR36181">
    <property type="entry name" value="INTRON-ENCODED ENDONUCLEASE AI3-RELATED"/>
    <property type="match status" value="1"/>
</dbReference>
<evidence type="ECO:0000259" key="1">
    <source>
        <dbReference type="Pfam" id="PF00961"/>
    </source>
</evidence>
<dbReference type="Pfam" id="PF00961">
    <property type="entry name" value="LAGLIDADG_1"/>
    <property type="match status" value="2"/>
</dbReference>
<feature type="domain" description="Homing endonuclease LAGLIDADG" evidence="1">
    <location>
        <begin position="150"/>
        <end position="244"/>
    </location>
</feature>
<dbReference type="GO" id="GO:0005739">
    <property type="term" value="C:mitochondrion"/>
    <property type="evidence" value="ECO:0007669"/>
    <property type="project" value="UniProtKB-ARBA"/>
</dbReference>
<dbReference type="AlphaFoldDB" id="A0A2P0QI81"/>
<protein>
    <recommendedName>
        <fullName evidence="1">Homing endonuclease LAGLIDADG domain-containing protein</fullName>
    </recommendedName>
</protein>
<geneLocation type="chloroplast" evidence="2"/>
<keyword evidence="2" id="KW-0934">Plastid</keyword>
<dbReference type="RefSeq" id="YP_009472766.1">
    <property type="nucleotide sequence ID" value="NC_037367.1"/>
</dbReference>
<feature type="domain" description="Homing endonuclease LAGLIDADG" evidence="1">
    <location>
        <begin position="13"/>
        <end position="102"/>
    </location>
</feature>